<keyword evidence="2" id="KW-1185">Reference proteome</keyword>
<dbReference type="STRING" id="1344416.A0A139A6M3"/>
<accession>A0A139A6M3</accession>
<proteinExistence type="predicted"/>
<dbReference type="EMBL" id="KQ965788">
    <property type="protein sequence ID" value="KXS12467.1"/>
    <property type="molecule type" value="Genomic_DNA"/>
</dbReference>
<dbReference type="OrthoDB" id="1874341at2759"/>
<evidence type="ECO:0000313" key="2">
    <source>
        <dbReference type="Proteomes" id="UP000070544"/>
    </source>
</evidence>
<organism evidence="1 2">
    <name type="scientific">Gonapodya prolifera (strain JEL478)</name>
    <name type="common">Monoblepharis prolifera</name>
    <dbReference type="NCBI Taxonomy" id="1344416"/>
    <lineage>
        <taxon>Eukaryota</taxon>
        <taxon>Fungi</taxon>
        <taxon>Fungi incertae sedis</taxon>
        <taxon>Chytridiomycota</taxon>
        <taxon>Chytridiomycota incertae sedis</taxon>
        <taxon>Monoblepharidomycetes</taxon>
        <taxon>Monoblepharidales</taxon>
        <taxon>Gonapodyaceae</taxon>
        <taxon>Gonapodya</taxon>
    </lineage>
</organism>
<gene>
    <name evidence="1" type="ORF">M427DRAFT_397802</name>
</gene>
<reference evidence="1 2" key="1">
    <citation type="journal article" date="2015" name="Genome Biol. Evol.">
        <title>Phylogenomic analyses indicate that early fungi evolved digesting cell walls of algal ancestors of land plants.</title>
        <authorList>
            <person name="Chang Y."/>
            <person name="Wang S."/>
            <person name="Sekimoto S."/>
            <person name="Aerts A.L."/>
            <person name="Choi C."/>
            <person name="Clum A."/>
            <person name="LaButti K.M."/>
            <person name="Lindquist E.A."/>
            <person name="Yee Ngan C."/>
            <person name="Ohm R.A."/>
            <person name="Salamov A.A."/>
            <person name="Grigoriev I.V."/>
            <person name="Spatafora J.W."/>
            <person name="Berbee M.L."/>
        </authorList>
    </citation>
    <scope>NUCLEOTIDE SEQUENCE [LARGE SCALE GENOMIC DNA]</scope>
    <source>
        <strain evidence="1 2">JEL478</strain>
    </source>
</reference>
<dbReference type="AlphaFoldDB" id="A0A139A6M3"/>
<evidence type="ECO:0000313" key="1">
    <source>
        <dbReference type="EMBL" id="KXS12467.1"/>
    </source>
</evidence>
<protein>
    <submittedName>
        <fullName evidence="1">Uncharacterized protein</fullName>
    </submittedName>
</protein>
<sequence>MYRELDDTRALISVHEVAYNTAPRDEDRAKGYFGSVVANRDLKLQQQRFTQNRYFMWIVMSLLLQARENHDDKTNIFYPLAKRMIAKAAADGKLETYDELFVYVSILLDQGKTAEAYMIVSGPLGNKCIKREIEHQLGCSSFWRN</sequence>
<dbReference type="Proteomes" id="UP000070544">
    <property type="component" value="Unassembled WGS sequence"/>
</dbReference>
<name>A0A139A6M3_GONPJ</name>